<dbReference type="Gene3D" id="3.90.79.10">
    <property type="entry name" value="Nucleoside Triphosphate Pyrophosphohydrolase"/>
    <property type="match status" value="1"/>
</dbReference>
<sequence length="313" mass="36568">MVGFNTYVRTKNYNHLRYIADQWKKITILNPTPPVPPKKGERISTGIIMCKTPDTEEDDYEVLVIQQHCTYAFTEFVLSNFSTNSEALTLLCNSTKHELQTLSTMNYKLIWKASGRNNIGSYSYLENEKKFREKWGFDSGEELKSAINFIIEQGHFGVLPWGFPKGKPNRKEDHIDSADREFKEETGLGHMSYRLYVQDILDGRFQHWRGTYQMKYYLGKVNKPSDAALQRAEDLNCKVTDSSGQKSREVLESRWIALRYLDLLEPLPGHSFTIIKQHLQEWLETIKEKEKTAEGEKNKIKEIKPRFLRKIRS</sequence>
<dbReference type="GO" id="GO:0044168">
    <property type="term" value="C:host cell rough endoplasmic reticulum"/>
    <property type="evidence" value="ECO:0007669"/>
    <property type="project" value="UniProtKB-SubCell"/>
</dbReference>
<proteinExistence type="predicted"/>
<evidence type="ECO:0000256" key="7">
    <source>
        <dbReference type="ARBA" id="ARBA00023268"/>
    </source>
</evidence>
<keyword evidence="7" id="KW-0511">Multifunctional enzyme</keyword>
<evidence type="ECO:0000256" key="3">
    <source>
        <dbReference type="ARBA" id="ARBA00011249"/>
    </source>
</evidence>
<evidence type="ECO:0000256" key="2">
    <source>
        <dbReference type="ARBA" id="ARBA00004226"/>
    </source>
</evidence>
<evidence type="ECO:0000256" key="4">
    <source>
        <dbReference type="ARBA" id="ARBA00013997"/>
    </source>
</evidence>
<feature type="domain" description="Nudix hydrolase" evidence="11">
    <location>
        <begin position="40"/>
        <end position="280"/>
    </location>
</feature>
<comment type="function">
    <text evidence="10">Decapping enzyme required for the removal of the 5'-end m7GpppN cap tethered to viral and host mRNAs to allow their decay in cells. May therefore accelerate viral and cellular mRNA turnover to eliminate competing host mRNAs and allow stage-specific synthesis of viral proteins. Acceleration of the turnover of cellular transcripts may even promote the shutoff of host protein synthesis. In addition to the mRNA cap, g5R also efficiently hydrolyzes diphosphoinositol polyphosphates. Down-regulation of the level of PP-InsP5 (diphosphoinositol pentakisphosphate) may play a role in viral manipulation of the cellular secretory pathway, a step necessary for the formation of virions. Binds viral and cellular poly(A) mRNAs, thereby decreasing both types of mRNAs.</text>
</comment>
<evidence type="ECO:0000256" key="10">
    <source>
        <dbReference type="ARBA" id="ARBA00046236"/>
    </source>
</evidence>
<comment type="subunit">
    <text evidence="3">Interacts with host RPL23A.</text>
</comment>
<reference evidence="12" key="1">
    <citation type="journal article" date="2020" name="Sci. Rep.">
        <title>A novel Asfarvirus-like virus identified as a potential cause of mass mortality of abalone.</title>
        <authorList>
            <person name="Matsuyama T."/>
            <person name="Takano T."/>
            <person name="Nishiki I."/>
            <person name="Fujiwara A."/>
            <person name="Kiryu I."/>
            <person name="Inada M."/>
            <person name="Sakai T."/>
            <person name="Terashima S."/>
            <person name="Matsuura Y."/>
            <person name="Isowa K."/>
            <person name="Nakayasu C."/>
        </authorList>
    </citation>
    <scope>NUCLEOTIDE SEQUENCE</scope>
</reference>
<protein>
    <recommendedName>
        <fullName evidence="4">mRNA-decapping protein g5R</fullName>
    </recommendedName>
    <alternativeName>
        <fullName evidence="9">ASFV-DP</fullName>
    </alternativeName>
    <alternativeName>
        <fullName evidence="8">Diphosphoinositol polyphosphate phosphohydrolase</fullName>
    </alternativeName>
</protein>
<evidence type="ECO:0000313" key="12">
    <source>
        <dbReference type="EMBL" id="BBO54101.1"/>
    </source>
</evidence>
<comment type="cofactor">
    <cofactor evidence="1">
        <name>Mn(2+)</name>
        <dbReference type="ChEBI" id="CHEBI:29035"/>
    </cofactor>
</comment>
<keyword evidence="6" id="KW-0945">Host-virus interaction</keyword>
<evidence type="ECO:0000259" key="11">
    <source>
        <dbReference type="PROSITE" id="PS51462"/>
    </source>
</evidence>
<evidence type="ECO:0000256" key="5">
    <source>
        <dbReference type="ARBA" id="ARBA00022995"/>
    </source>
</evidence>
<dbReference type="PROSITE" id="PS51462">
    <property type="entry name" value="NUDIX"/>
    <property type="match status" value="1"/>
</dbReference>
<dbReference type="InterPro" id="IPR015797">
    <property type="entry name" value="NUDIX_hydrolase-like_dom_sf"/>
</dbReference>
<keyword evidence="5" id="KW-1190">Host gene expression shutoff by virus</keyword>
<organism evidence="12">
    <name type="scientific">Abalone asfa-like virus</name>
    <dbReference type="NCBI Taxonomy" id="2839893"/>
    <lineage>
        <taxon>Viruses</taxon>
        <taxon>Varidnaviria</taxon>
        <taxon>Bamfordvirae</taxon>
        <taxon>Nucleocytoviricota</taxon>
        <taxon>Pokkesviricetes</taxon>
        <taxon>Asfuvirales</taxon>
        <taxon>Asfarviridae</taxon>
    </lineage>
</organism>
<dbReference type="GO" id="GO:0039657">
    <property type="term" value="P:symbiont-mediated suppression of host gene expression"/>
    <property type="evidence" value="ECO:0007669"/>
    <property type="project" value="UniProtKB-KW"/>
</dbReference>
<dbReference type="GO" id="GO:0003824">
    <property type="term" value="F:catalytic activity"/>
    <property type="evidence" value="ECO:0007669"/>
    <property type="project" value="UniProtKB-KW"/>
</dbReference>
<accession>A0A5K7Y3C4</accession>
<keyword evidence="6" id="KW-1262">Eukaryotic host gene expression shutoff by virus</keyword>
<evidence type="ECO:0000256" key="6">
    <source>
        <dbReference type="ARBA" id="ARBA00023247"/>
    </source>
</evidence>
<dbReference type="InterPro" id="IPR000086">
    <property type="entry name" value="NUDIX_hydrolase_dom"/>
</dbReference>
<dbReference type="Pfam" id="PF00293">
    <property type="entry name" value="NUDIX"/>
    <property type="match status" value="1"/>
</dbReference>
<dbReference type="EMBL" id="LC506465">
    <property type="protein sequence ID" value="BBO54101.1"/>
    <property type="molecule type" value="Genomic_DNA"/>
</dbReference>
<comment type="subcellular location">
    <subcellularLocation>
        <location evidence="2">Host rough endoplasmic reticulum</location>
    </subcellularLocation>
</comment>
<name>A0A5K7Y3C4_9VIRU</name>
<evidence type="ECO:0000256" key="8">
    <source>
        <dbReference type="ARBA" id="ARBA00030370"/>
    </source>
</evidence>
<evidence type="ECO:0000256" key="9">
    <source>
        <dbReference type="ARBA" id="ARBA00031526"/>
    </source>
</evidence>
<dbReference type="SUPFAM" id="SSF55811">
    <property type="entry name" value="Nudix"/>
    <property type="match status" value="1"/>
</dbReference>
<evidence type="ECO:0000256" key="1">
    <source>
        <dbReference type="ARBA" id="ARBA00001936"/>
    </source>
</evidence>